<protein>
    <submittedName>
        <fullName evidence="2">Uncharacterized protein</fullName>
    </submittedName>
</protein>
<evidence type="ECO:0000313" key="2">
    <source>
        <dbReference type="EMBL" id="GBO22740.1"/>
    </source>
</evidence>
<sequence>MKPGLSSAPTTFVSLNEINQKNFMSVNKPQVTSASDFDKLRQQNAESSFGEPRKEEKQRENFTKPVPKSVPSATSLSYQFISPKLATSPVSAEEIPSPVYEDITPPDSPSAVNDNAAYALPTADNEVLQISFNQGAPKVMPGNQPFSALPTTENKILQVSFNQGAPKVMSVDTGMQKSGLSEHQNISQQIGKPSLSFFQTENKPLPFAVLSSTNAPPNAKLPSGDHSSGTDNASQFSRAEEKQPSNQVIKPNTVKPTASFSFFPTSTAVPSFATPTSKNEGNVAVGVSQSDKSLPQTPKLAFDLSIKQSSKPASVTIFTTSSNVNLEKEEGTQSNEAEKSPLSNILSSEATPEKSKTVSPPQQPTSFVPTTVSKTSSFFKTATPKTTNASFTFFQPPSGTITSSQQAESSEGIKTFPSSLTITSVFSQNVTTSAMAVQSSKTVDASKSETSQVTPSSSTPVISSVSSQSAFNQAPMNLTQKTHPAEE</sequence>
<feature type="compositionally biased region" description="Polar residues" evidence="1">
    <location>
        <begin position="341"/>
        <end position="350"/>
    </location>
</feature>
<gene>
    <name evidence="2" type="ORF">AVEN_157254_1</name>
    <name evidence="3" type="ORF">AVEN_39374_1</name>
</gene>
<feature type="non-terminal residue" evidence="2">
    <location>
        <position position="487"/>
    </location>
</feature>
<feature type="region of interest" description="Disordered" evidence="1">
    <location>
        <begin position="440"/>
        <end position="487"/>
    </location>
</feature>
<evidence type="ECO:0000313" key="3">
    <source>
        <dbReference type="EMBL" id="GBO22748.1"/>
    </source>
</evidence>
<feature type="compositionally biased region" description="Polar residues" evidence="1">
    <location>
        <begin position="23"/>
        <end position="35"/>
    </location>
</feature>
<evidence type="ECO:0000313" key="4">
    <source>
        <dbReference type="Proteomes" id="UP000499080"/>
    </source>
</evidence>
<evidence type="ECO:0000256" key="1">
    <source>
        <dbReference type="SAM" id="MobiDB-lite"/>
    </source>
</evidence>
<feature type="region of interest" description="Disordered" evidence="1">
    <location>
        <begin position="389"/>
        <end position="412"/>
    </location>
</feature>
<organism evidence="2 4">
    <name type="scientific">Araneus ventricosus</name>
    <name type="common">Orbweaver spider</name>
    <name type="synonym">Epeira ventricosa</name>
    <dbReference type="NCBI Taxonomy" id="182803"/>
    <lineage>
        <taxon>Eukaryota</taxon>
        <taxon>Metazoa</taxon>
        <taxon>Ecdysozoa</taxon>
        <taxon>Arthropoda</taxon>
        <taxon>Chelicerata</taxon>
        <taxon>Arachnida</taxon>
        <taxon>Araneae</taxon>
        <taxon>Araneomorphae</taxon>
        <taxon>Entelegynae</taxon>
        <taxon>Araneoidea</taxon>
        <taxon>Araneidae</taxon>
        <taxon>Araneus</taxon>
    </lineage>
</organism>
<dbReference type="EMBL" id="BGPR01045807">
    <property type="protein sequence ID" value="GBO22748.1"/>
    <property type="molecule type" value="Genomic_DNA"/>
</dbReference>
<dbReference type="EMBL" id="BGPR01045800">
    <property type="protein sequence ID" value="GBO22740.1"/>
    <property type="molecule type" value="Genomic_DNA"/>
</dbReference>
<feature type="region of interest" description="Disordered" evidence="1">
    <location>
        <begin position="23"/>
        <end position="73"/>
    </location>
</feature>
<feature type="region of interest" description="Disordered" evidence="1">
    <location>
        <begin position="272"/>
        <end position="296"/>
    </location>
</feature>
<feature type="region of interest" description="Disordered" evidence="1">
    <location>
        <begin position="208"/>
        <end position="252"/>
    </location>
</feature>
<feature type="region of interest" description="Disordered" evidence="1">
    <location>
        <begin position="320"/>
        <end position="370"/>
    </location>
</feature>
<reference evidence="2 4" key="1">
    <citation type="journal article" date="2019" name="Sci. Rep.">
        <title>Orb-weaving spider Araneus ventricosus genome elucidates the spidroin gene catalogue.</title>
        <authorList>
            <person name="Kono N."/>
            <person name="Nakamura H."/>
            <person name="Ohtoshi R."/>
            <person name="Moran D.A.P."/>
            <person name="Shinohara A."/>
            <person name="Yoshida Y."/>
            <person name="Fujiwara M."/>
            <person name="Mori M."/>
            <person name="Tomita M."/>
            <person name="Arakawa K."/>
        </authorList>
    </citation>
    <scope>NUCLEOTIDE SEQUENCE [LARGE SCALE GENOMIC DNA]</scope>
</reference>
<feature type="compositionally biased region" description="Polar residues" evidence="1">
    <location>
        <begin position="470"/>
        <end position="487"/>
    </location>
</feature>
<accession>A0A4Y2VGE6</accession>
<dbReference type="AlphaFoldDB" id="A0A4Y2VGE6"/>
<feature type="compositionally biased region" description="Basic and acidic residues" evidence="1">
    <location>
        <begin position="326"/>
        <end position="339"/>
    </location>
</feature>
<keyword evidence="4" id="KW-1185">Reference proteome</keyword>
<feature type="compositionally biased region" description="Polar residues" evidence="1">
    <location>
        <begin position="287"/>
        <end position="296"/>
    </location>
</feature>
<proteinExistence type="predicted"/>
<comment type="caution">
    <text evidence="2">The sequence shown here is derived from an EMBL/GenBank/DDBJ whole genome shotgun (WGS) entry which is preliminary data.</text>
</comment>
<dbReference type="Proteomes" id="UP000499080">
    <property type="component" value="Unassembled WGS sequence"/>
</dbReference>
<feature type="compositionally biased region" description="Polar residues" evidence="1">
    <location>
        <begin position="225"/>
        <end position="237"/>
    </location>
</feature>
<name>A0A4Y2VGE6_ARAVE</name>
<feature type="compositionally biased region" description="Polar residues" evidence="1">
    <location>
        <begin position="389"/>
        <end position="409"/>
    </location>
</feature>
<feature type="compositionally biased region" description="Basic and acidic residues" evidence="1">
    <location>
        <begin position="51"/>
        <end position="62"/>
    </location>
</feature>
<feature type="compositionally biased region" description="Low complexity" evidence="1">
    <location>
        <begin position="448"/>
        <end position="469"/>
    </location>
</feature>